<organism evidence="3">
    <name type="scientific">hydrothermal vent metagenome</name>
    <dbReference type="NCBI Taxonomy" id="652676"/>
    <lineage>
        <taxon>unclassified sequences</taxon>
        <taxon>metagenomes</taxon>
        <taxon>ecological metagenomes</taxon>
    </lineage>
</organism>
<feature type="domain" description="PD-(D/E)XK endonuclease-like" evidence="2">
    <location>
        <begin position="395"/>
        <end position="612"/>
    </location>
</feature>
<dbReference type="NCBIfam" id="TIGR02786">
    <property type="entry name" value="addB_alphas"/>
    <property type="match status" value="1"/>
</dbReference>
<proteinExistence type="predicted"/>
<accession>A0A3B0SD17</accession>
<evidence type="ECO:0000313" key="3">
    <source>
        <dbReference type="EMBL" id="VAW04181.1"/>
    </source>
</evidence>
<dbReference type="SUPFAM" id="SSF52980">
    <property type="entry name" value="Restriction endonuclease-like"/>
    <property type="match status" value="1"/>
</dbReference>
<dbReference type="InterPro" id="IPR011604">
    <property type="entry name" value="PDDEXK-like_dom_sf"/>
</dbReference>
<dbReference type="InterPro" id="IPR014153">
    <property type="entry name" value="Ds_break_AddB"/>
</dbReference>
<dbReference type="EMBL" id="UOEJ01000185">
    <property type="protein sequence ID" value="VAW04181.1"/>
    <property type="molecule type" value="Genomic_DNA"/>
</dbReference>
<evidence type="ECO:0000256" key="1">
    <source>
        <dbReference type="SAM" id="MobiDB-lite"/>
    </source>
</evidence>
<evidence type="ECO:0000259" key="2">
    <source>
        <dbReference type="Pfam" id="PF12705"/>
    </source>
</evidence>
<gene>
    <name evidence="3" type="ORF">MNBD_ALPHA01-1195</name>
</gene>
<feature type="non-terminal residue" evidence="3">
    <location>
        <position position="1"/>
    </location>
</feature>
<dbReference type="InterPro" id="IPR038726">
    <property type="entry name" value="PDDEXK_AddAB-type"/>
</dbReference>
<dbReference type="InterPro" id="IPR027417">
    <property type="entry name" value="P-loop_NTPase"/>
</dbReference>
<feature type="region of interest" description="Disordered" evidence="1">
    <location>
        <begin position="661"/>
        <end position="682"/>
    </location>
</feature>
<protein>
    <submittedName>
        <fullName evidence="3">FIG041266: ATP-dependent nuclease subunit B</fullName>
    </submittedName>
</protein>
<sequence>SRLDAPGPREEAGMIALMLREVLETEGRTAALVTPDRQLARRVAGEMKRWDILIDDSAGTPLSNTVPGLYLRLTAQMAGEGIAPVPLLSVLKHPLSAGGQEPGQFRKMARLLEEYILRGPRPAAGCAGIALALKTARQKSRQSGHIAELDRLTDWWRDVSQIISPFERVMAQGTLSFEELLVHHVAMAERLSASLDRGGPERLWQGDAGEEAAGLVEDLHQAAPYLKRVKAENYPALLDVFMGAVTVRPKYGQHPRLNIWGPLEARLQQADLVILAGLNEGSWPPEPAPDPWMSRPMRKSFGLPSLEQKIGLSAHDFLQAASAPQVVLIRSEKQDGTPTVKSRWLSRLDAVAPNIATSDISLWLAWYRALDQPEDKRPILPPRPMPPVASRPRKLSVTRIEKWMQDPYSIYAAYILKLKTLDPLDADPGAADKGTIIHDALEGFMAKYPDQLPDNAAAELIRIGDEKFKNYLDRPLVRAFWWPRFIHVAEWFVETEKSRRLTSKTVGTEITGQKDFDLPGGLFTLTAKADRIDLLGDGSYSIIDYKTGQSPTARKIHAGYAPQLPLEGLMATGGNFKELPPGPVSDLSYWQLKGGEDVAKISSFNENARNKMDVSAVIRASFDGLVELVNIFDRPDTAYLNNPRPDNLGYGEYDHLARTKEWQGSDLGDMTPEGDNSKKGTS</sequence>
<name>A0A3B0SD17_9ZZZZ</name>
<dbReference type="AlphaFoldDB" id="A0A3B0SD17"/>
<reference evidence="3" key="1">
    <citation type="submission" date="2018-06" db="EMBL/GenBank/DDBJ databases">
        <authorList>
            <person name="Zhirakovskaya E."/>
        </authorList>
    </citation>
    <scope>NUCLEOTIDE SEQUENCE</scope>
</reference>
<dbReference type="Gene3D" id="3.90.320.10">
    <property type="match status" value="1"/>
</dbReference>
<dbReference type="InterPro" id="IPR011335">
    <property type="entry name" value="Restrct_endonuc-II-like"/>
</dbReference>
<dbReference type="SUPFAM" id="SSF52540">
    <property type="entry name" value="P-loop containing nucleoside triphosphate hydrolases"/>
    <property type="match status" value="1"/>
</dbReference>
<dbReference type="Pfam" id="PF12705">
    <property type="entry name" value="PDDEXK_1"/>
    <property type="match status" value="1"/>
</dbReference>